<evidence type="ECO:0000259" key="1">
    <source>
        <dbReference type="PROSITE" id="PS51186"/>
    </source>
</evidence>
<proteinExistence type="predicted"/>
<dbReference type="Gene3D" id="3.40.630.30">
    <property type="match status" value="1"/>
</dbReference>
<dbReference type="PANTHER" id="PTHR43415">
    <property type="entry name" value="SPERMIDINE N(1)-ACETYLTRANSFERASE"/>
    <property type="match status" value="1"/>
</dbReference>
<dbReference type="SUPFAM" id="SSF55729">
    <property type="entry name" value="Acyl-CoA N-acyltransferases (Nat)"/>
    <property type="match status" value="1"/>
</dbReference>
<sequence>MMMGIQLRPFRVRDLPQLEHWLQPEQEWHLWDAPYFSKPPPAAVAAHVARLSSRISEGDSEPDEFAIVDDQDVLVGRAAWHWEHEASSWARCGLTVYDPAVRGKGIGAQALRMLTDDVFGSSTAHRLDFVTWSGNIAMCRVGEKLGWTKEATFREAREVRGIRYDSVVYGVLRAEWLSVGVP</sequence>
<dbReference type="Proteomes" id="UP000559182">
    <property type="component" value="Unassembled WGS sequence"/>
</dbReference>
<evidence type="ECO:0000313" key="2">
    <source>
        <dbReference type="EMBL" id="MBB2891654.1"/>
    </source>
</evidence>
<dbReference type="PANTHER" id="PTHR43415:SF4">
    <property type="entry name" value="N-ACETYLTRANSFERASE DOMAIN-CONTAINING PROTEIN"/>
    <property type="match status" value="1"/>
</dbReference>
<name>A0A839N6K2_9MICO</name>
<dbReference type="InterPro" id="IPR016181">
    <property type="entry name" value="Acyl_CoA_acyltransferase"/>
</dbReference>
<dbReference type="InterPro" id="IPR000182">
    <property type="entry name" value="GNAT_dom"/>
</dbReference>
<keyword evidence="3" id="KW-1185">Reference proteome</keyword>
<organism evidence="2 3">
    <name type="scientific">Flexivirga oryzae</name>
    <dbReference type="NCBI Taxonomy" id="1794944"/>
    <lineage>
        <taxon>Bacteria</taxon>
        <taxon>Bacillati</taxon>
        <taxon>Actinomycetota</taxon>
        <taxon>Actinomycetes</taxon>
        <taxon>Micrococcales</taxon>
        <taxon>Dermacoccaceae</taxon>
        <taxon>Flexivirga</taxon>
    </lineage>
</organism>
<dbReference type="GO" id="GO:0016747">
    <property type="term" value="F:acyltransferase activity, transferring groups other than amino-acyl groups"/>
    <property type="evidence" value="ECO:0007669"/>
    <property type="project" value="InterPro"/>
</dbReference>
<reference evidence="2 3" key="1">
    <citation type="submission" date="2020-08" db="EMBL/GenBank/DDBJ databases">
        <title>Sequencing the genomes of 1000 actinobacteria strains.</title>
        <authorList>
            <person name="Klenk H.-P."/>
        </authorList>
    </citation>
    <scope>NUCLEOTIDE SEQUENCE [LARGE SCALE GENOMIC DNA]</scope>
    <source>
        <strain evidence="2 3">DSM 105369</strain>
    </source>
</reference>
<keyword evidence="2" id="KW-0808">Transferase</keyword>
<comment type="caution">
    <text evidence="2">The sequence shown here is derived from an EMBL/GenBank/DDBJ whole genome shotgun (WGS) entry which is preliminary data.</text>
</comment>
<dbReference type="RefSeq" id="WP_246336185.1">
    <property type="nucleotide sequence ID" value="NZ_JACHVQ010000001.1"/>
</dbReference>
<feature type="domain" description="N-acetyltransferase" evidence="1">
    <location>
        <begin position="5"/>
        <end position="175"/>
    </location>
</feature>
<dbReference type="PROSITE" id="PS51186">
    <property type="entry name" value="GNAT"/>
    <property type="match status" value="1"/>
</dbReference>
<dbReference type="EMBL" id="JACHVQ010000001">
    <property type="protein sequence ID" value="MBB2891654.1"/>
    <property type="molecule type" value="Genomic_DNA"/>
</dbReference>
<dbReference type="Pfam" id="PF13302">
    <property type="entry name" value="Acetyltransf_3"/>
    <property type="match status" value="1"/>
</dbReference>
<evidence type="ECO:0000313" key="3">
    <source>
        <dbReference type="Proteomes" id="UP000559182"/>
    </source>
</evidence>
<accession>A0A839N6K2</accession>
<gene>
    <name evidence="2" type="ORF">FHU39_001638</name>
</gene>
<protein>
    <submittedName>
        <fullName evidence="2">RimJ/RimL family protein N-acetyltransferase</fullName>
    </submittedName>
</protein>
<dbReference type="AlphaFoldDB" id="A0A839N6K2"/>